<proteinExistence type="inferred from homology"/>
<dbReference type="GO" id="GO:0004571">
    <property type="term" value="F:mannosyl-oligosaccharide 1,2-alpha-mannosidase activity"/>
    <property type="evidence" value="ECO:0007669"/>
    <property type="project" value="UniProtKB-EC"/>
</dbReference>
<dbReference type="GO" id="GO:0005975">
    <property type="term" value="P:carbohydrate metabolic process"/>
    <property type="evidence" value="ECO:0007669"/>
    <property type="project" value="InterPro"/>
</dbReference>
<evidence type="ECO:0000313" key="11">
    <source>
        <dbReference type="EMBL" id="KAJ3493767.1"/>
    </source>
</evidence>
<evidence type="ECO:0000256" key="5">
    <source>
        <dbReference type="ARBA" id="ARBA00022801"/>
    </source>
</evidence>
<dbReference type="PANTHER" id="PTHR11742:SF55">
    <property type="entry name" value="ENDOPLASMIC RETICULUM MANNOSYL-OLIGOSACCHARIDE 1,2-ALPHA-MANNOSIDASE"/>
    <property type="match status" value="1"/>
</dbReference>
<dbReference type="Gene3D" id="1.50.10.10">
    <property type="match status" value="1"/>
</dbReference>
<comment type="catalytic activity">
    <reaction evidence="8">
        <text>N(4)-(alpha-D-Man-(1-&gt;2)-alpha-D-Man-(1-&gt;2)-alpha-D-Man-(1-&gt;3)-[alpha-D-Man-(1-&gt;3)-[alpha-D-Man-(1-&gt;2)-alpha-D-Man-(1-&gt;6)]-alpha-D-Man-(1-&gt;6)]-beta-D-Man-(1-&gt;4)-beta-D-GlcNAc-(1-&gt;4)-beta-D-GlcNAc)-L-asparaginyl-[protein] (N-glucan mannose isomer 8A1,2,3B1,3) + 3 H2O = N(4)-(alpha-D-Man-(1-&gt;3)-[alpha-D-Man-(1-&gt;3)-[alpha-D-Man-(1-&gt;6)]-alpha-D-Man-(1-&gt;6)]-beta-D-Man-(1-&gt;4)-beta-D-GlcNAc-(1-&gt;4)-beta-D-GlcNAc)-L-asparaginyl-[protein] (N-glucan mannose isomer 5A1,2) + 3 beta-D-mannose</text>
        <dbReference type="Rhea" id="RHEA:56028"/>
        <dbReference type="Rhea" id="RHEA-COMP:14358"/>
        <dbReference type="Rhea" id="RHEA-COMP:14367"/>
        <dbReference type="ChEBI" id="CHEBI:15377"/>
        <dbReference type="ChEBI" id="CHEBI:28563"/>
        <dbReference type="ChEBI" id="CHEBI:59087"/>
        <dbReference type="ChEBI" id="CHEBI:60628"/>
        <dbReference type="EC" id="3.2.1.113"/>
    </reaction>
</comment>
<dbReference type="OrthoDB" id="8118055at2759"/>
<dbReference type="GO" id="GO:0005783">
    <property type="term" value="C:endoplasmic reticulum"/>
    <property type="evidence" value="ECO:0007669"/>
    <property type="project" value="TreeGrafter"/>
</dbReference>
<dbReference type="InterPro" id="IPR012341">
    <property type="entry name" value="6hp_glycosidase-like_sf"/>
</dbReference>
<keyword evidence="4" id="KW-0479">Metal-binding</keyword>
<gene>
    <name evidence="11" type="ORF">NLJ89_g10944</name>
</gene>
<reference evidence="11" key="1">
    <citation type="submission" date="2022-07" db="EMBL/GenBank/DDBJ databases">
        <title>Genome Sequence of Agrocybe chaxingu.</title>
        <authorList>
            <person name="Buettner E."/>
        </authorList>
    </citation>
    <scope>NUCLEOTIDE SEQUENCE</scope>
    <source>
        <strain evidence="11">MP-N11</strain>
    </source>
</reference>
<name>A0A9W8MS42_9AGAR</name>
<evidence type="ECO:0000256" key="1">
    <source>
        <dbReference type="ARBA" id="ARBA00001913"/>
    </source>
</evidence>
<comment type="caution">
    <text evidence="11">The sequence shown here is derived from an EMBL/GenBank/DDBJ whole genome shotgun (WGS) entry which is preliminary data.</text>
</comment>
<keyword evidence="10" id="KW-0326">Glycosidase</keyword>
<dbReference type="EC" id="3.2.1.-" evidence="10"/>
<comment type="similarity">
    <text evidence="3 10">Belongs to the glycosyl hydrolase 47 family.</text>
</comment>
<evidence type="ECO:0000313" key="12">
    <source>
        <dbReference type="Proteomes" id="UP001148786"/>
    </source>
</evidence>
<evidence type="ECO:0000256" key="10">
    <source>
        <dbReference type="RuleBase" id="RU361193"/>
    </source>
</evidence>
<evidence type="ECO:0000256" key="3">
    <source>
        <dbReference type="ARBA" id="ARBA00007658"/>
    </source>
</evidence>
<dbReference type="InterPro" id="IPR036026">
    <property type="entry name" value="Seven-hairpin_glycosidases"/>
</dbReference>
<keyword evidence="5 10" id="KW-0378">Hydrolase</keyword>
<evidence type="ECO:0000256" key="9">
    <source>
        <dbReference type="ARBA" id="ARBA00048605"/>
    </source>
</evidence>
<evidence type="ECO:0000256" key="6">
    <source>
        <dbReference type="ARBA" id="ARBA00022837"/>
    </source>
</evidence>
<dbReference type="GO" id="GO:0036503">
    <property type="term" value="P:ERAD pathway"/>
    <property type="evidence" value="ECO:0007669"/>
    <property type="project" value="UniProtKB-ARBA"/>
</dbReference>
<dbReference type="EMBL" id="JANKHO010002224">
    <property type="protein sequence ID" value="KAJ3493767.1"/>
    <property type="molecule type" value="Genomic_DNA"/>
</dbReference>
<comment type="cofactor">
    <cofactor evidence="1">
        <name>Ca(2+)</name>
        <dbReference type="ChEBI" id="CHEBI:29108"/>
    </cofactor>
</comment>
<dbReference type="Pfam" id="PF01532">
    <property type="entry name" value="Glyco_hydro_47"/>
    <property type="match status" value="1"/>
</dbReference>
<evidence type="ECO:0000256" key="8">
    <source>
        <dbReference type="ARBA" id="ARBA00047669"/>
    </source>
</evidence>
<sequence>MEGDEVREAFKHAWTGYKEKAFPHDELASVSGGYTDKYNGWSVTLFDSLDTMWIMGMQEEFADAADHYAGFFETTIRYLGGILSAYALSSEPELKRLADELGQILLPAFDGTESGLPAYSVNVETGAVKSDGGKNTVLFAEATSCQLEFKYLAKITGKKEYYQKVQKAMDYFYKADVKDGLFNDNWFTKDGTPTGCRSIFPYLVNDV</sequence>
<keyword evidence="12" id="KW-1185">Reference proteome</keyword>
<dbReference type="InterPro" id="IPR050749">
    <property type="entry name" value="Glycosyl_Hydrolase_47"/>
</dbReference>
<comment type="pathway">
    <text evidence="2">Protein modification; protein glycosylation.</text>
</comment>
<dbReference type="GO" id="GO:0005509">
    <property type="term" value="F:calcium ion binding"/>
    <property type="evidence" value="ECO:0007669"/>
    <property type="project" value="InterPro"/>
</dbReference>
<evidence type="ECO:0000256" key="4">
    <source>
        <dbReference type="ARBA" id="ARBA00022723"/>
    </source>
</evidence>
<dbReference type="AlphaFoldDB" id="A0A9W8MS42"/>
<dbReference type="GO" id="GO:0016020">
    <property type="term" value="C:membrane"/>
    <property type="evidence" value="ECO:0007669"/>
    <property type="project" value="InterPro"/>
</dbReference>
<keyword evidence="6" id="KW-0106">Calcium</keyword>
<dbReference type="Proteomes" id="UP001148786">
    <property type="component" value="Unassembled WGS sequence"/>
</dbReference>
<comment type="catalytic activity">
    <reaction evidence="9">
        <text>N(4)-(alpha-D-Man-(1-&gt;2)-alpha-D-Man-(1-&gt;2)-alpha-D-Man-(1-&gt;3)-[alpha-D-Man-(1-&gt;2)-alpha-D-Man-(1-&gt;3)-[alpha-D-Man-(1-&gt;2)-alpha-D-Man-(1-&gt;6)]-alpha-D-Man-(1-&gt;6)]-beta-D-Man-(1-&gt;4)-beta-D-GlcNAc-(1-&gt;4)-beta-D-GlcNAc)-L-asparaginyl-[protein] (N-glucan mannose isomer 9A1,2,3B1,2,3) + 4 H2O = N(4)-(alpha-D-Man-(1-&gt;3)-[alpha-D-Man-(1-&gt;3)-[alpha-D-Man-(1-&gt;6)]-alpha-D-Man-(1-&gt;6)]-beta-D-Man-(1-&gt;4)-beta-D-GlcNAc-(1-&gt;4)-beta-D-GlcNAc)-L-asparaginyl-[protein] (N-glucan mannose isomer 5A1,2) + 4 beta-D-mannose</text>
        <dbReference type="Rhea" id="RHEA:56008"/>
        <dbReference type="Rhea" id="RHEA-COMP:14356"/>
        <dbReference type="Rhea" id="RHEA-COMP:14367"/>
        <dbReference type="ChEBI" id="CHEBI:15377"/>
        <dbReference type="ChEBI" id="CHEBI:28563"/>
        <dbReference type="ChEBI" id="CHEBI:59087"/>
        <dbReference type="ChEBI" id="CHEBI:139493"/>
        <dbReference type="EC" id="3.2.1.113"/>
    </reaction>
</comment>
<dbReference type="PRINTS" id="PR00747">
    <property type="entry name" value="GLYHDRLASE47"/>
</dbReference>
<dbReference type="SUPFAM" id="SSF48225">
    <property type="entry name" value="Seven-hairpin glycosidases"/>
    <property type="match status" value="1"/>
</dbReference>
<dbReference type="InterPro" id="IPR001382">
    <property type="entry name" value="Glyco_hydro_47"/>
</dbReference>
<evidence type="ECO:0000256" key="2">
    <source>
        <dbReference type="ARBA" id="ARBA00004922"/>
    </source>
</evidence>
<dbReference type="PANTHER" id="PTHR11742">
    <property type="entry name" value="MANNOSYL-OLIGOSACCHARIDE ALPHA-1,2-MANNOSIDASE-RELATED"/>
    <property type="match status" value="1"/>
</dbReference>
<organism evidence="11 12">
    <name type="scientific">Agrocybe chaxingu</name>
    <dbReference type="NCBI Taxonomy" id="84603"/>
    <lineage>
        <taxon>Eukaryota</taxon>
        <taxon>Fungi</taxon>
        <taxon>Dikarya</taxon>
        <taxon>Basidiomycota</taxon>
        <taxon>Agaricomycotina</taxon>
        <taxon>Agaricomycetes</taxon>
        <taxon>Agaricomycetidae</taxon>
        <taxon>Agaricales</taxon>
        <taxon>Agaricineae</taxon>
        <taxon>Strophariaceae</taxon>
        <taxon>Agrocybe</taxon>
    </lineage>
</organism>
<evidence type="ECO:0000256" key="7">
    <source>
        <dbReference type="ARBA" id="ARBA00023157"/>
    </source>
</evidence>
<keyword evidence="7" id="KW-1015">Disulfide bond</keyword>
<protein>
    <recommendedName>
        <fullName evidence="10">alpha-1,2-Mannosidase</fullName>
        <ecNumber evidence="10">3.2.1.-</ecNumber>
    </recommendedName>
</protein>
<accession>A0A9W8MS42</accession>